<evidence type="ECO:0000256" key="1">
    <source>
        <dbReference type="SAM" id="Phobius"/>
    </source>
</evidence>
<keyword evidence="1" id="KW-0812">Transmembrane</keyword>
<reference evidence="2" key="1">
    <citation type="submission" date="2011-05" db="EMBL/GenBank/DDBJ databases">
        <title>Complete sequence of chromosome of Methanothermococcus okinawensis IH1.</title>
        <authorList>
            <consortium name="US DOE Joint Genome Institute"/>
            <person name="Lucas S."/>
            <person name="Han J."/>
            <person name="Lapidus A."/>
            <person name="Cheng J.-F."/>
            <person name="Goodwin L."/>
            <person name="Pitluck S."/>
            <person name="Peters L."/>
            <person name="Mikhailova N."/>
            <person name="Held B."/>
            <person name="Han C."/>
            <person name="Tapia R."/>
            <person name="Land M."/>
            <person name="Hauser L."/>
            <person name="Kyrpides N."/>
            <person name="Ivanova N."/>
            <person name="Pagani I."/>
            <person name="Sieprawska-Lupa M."/>
            <person name="Takai K."/>
            <person name="Miyazaki J."/>
            <person name="Whitman W."/>
            <person name="Woyke T."/>
        </authorList>
    </citation>
    <scope>NUCLEOTIDE SEQUENCE</scope>
    <source>
        <strain evidence="2">IH1</strain>
    </source>
</reference>
<keyword evidence="3" id="KW-1185">Reference proteome</keyword>
<gene>
    <name evidence="2" type="ordered locus">Metok_0067</name>
</gene>
<proteinExistence type="predicted"/>
<dbReference type="STRING" id="647113.Metok_0067"/>
<organism evidence="2 3">
    <name type="scientific">Methanothermococcus okinawensis (strain DSM 14208 / JCM 11175 / IH1)</name>
    <dbReference type="NCBI Taxonomy" id="647113"/>
    <lineage>
        <taxon>Archaea</taxon>
        <taxon>Methanobacteriati</taxon>
        <taxon>Methanobacteriota</taxon>
        <taxon>Methanomada group</taxon>
        <taxon>Methanococci</taxon>
        <taxon>Methanococcales</taxon>
        <taxon>Methanococcaceae</taxon>
        <taxon>Methanothermococcus</taxon>
    </lineage>
</organism>
<dbReference type="HOGENOM" id="CLU_3075371_0_0_2"/>
<dbReference type="RefSeq" id="WP_013866251.1">
    <property type="nucleotide sequence ID" value="NC_015636.1"/>
</dbReference>
<name>F8AMM4_METOI</name>
<accession>F8AMM4</accession>
<dbReference type="GeneID" id="43321606"/>
<evidence type="ECO:0000313" key="3">
    <source>
        <dbReference type="Proteomes" id="UP000009296"/>
    </source>
</evidence>
<dbReference type="eggNOG" id="arCOG11177">
    <property type="taxonomic scope" value="Archaea"/>
</dbReference>
<dbReference type="AlphaFoldDB" id="F8AMM4"/>
<dbReference type="KEGG" id="mok:Metok_0067"/>
<keyword evidence="1" id="KW-1133">Transmembrane helix</keyword>
<dbReference type="Proteomes" id="UP000009296">
    <property type="component" value="Chromosome"/>
</dbReference>
<keyword evidence="1" id="KW-0472">Membrane</keyword>
<feature type="transmembrane region" description="Helical" evidence="1">
    <location>
        <begin position="16"/>
        <end position="39"/>
    </location>
</feature>
<evidence type="ECO:0000313" key="2">
    <source>
        <dbReference type="EMBL" id="AEH06065.1"/>
    </source>
</evidence>
<sequence>MCAPVSATVGVTASTLATAFSVAQILGISVLLGAVLLAVKGSKSKVVEATAQ</sequence>
<dbReference type="EMBL" id="CP002792">
    <property type="protein sequence ID" value="AEH06065.1"/>
    <property type="molecule type" value="Genomic_DNA"/>
</dbReference>
<protein>
    <submittedName>
        <fullName evidence="2">Uncharacterized protein</fullName>
    </submittedName>
</protein>